<gene>
    <name evidence="1" type="ORF">T23_09930</name>
</gene>
<evidence type="ECO:0000313" key="1">
    <source>
        <dbReference type="EMBL" id="BEH90891.1"/>
    </source>
</evidence>
<dbReference type="EMBL" id="AP028127">
    <property type="protein sequence ID" value="BEH90891.1"/>
    <property type="molecule type" value="Genomic_DNA"/>
</dbReference>
<accession>A0ABM8II31</accession>
<sequence length="87" mass="10367">MALKHLVQLNKQKKRIKEEHYLTNYLKVDKIIDFICIKMNDMTLFVKNKKEWGMSLESRDILLFLCNDEETKKGPFAYDKLEKSKGV</sequence>
<organism evidence="1 2">
    <name type="scientific">Turicibacter faecis</name>
    <dbReference type="NCBI Taxonomy" id="2963365"/>
    <lineage>
        <taxon>Bacteria</taxon>
        <taxon>Bacillati</taxon>
        <taxon>Bacillota</taxon>
        <taxon>Erysipelotrichia</taxon>
        <taxon>Erysipelotrichales</taxon>
        <taxon>Turicibacteraceae</taxon>
        <taxon>Turicibacter</taxon>
    </lineage>
</organism>
<protein>
    <submittedName>
        <fullName evidence="1">Uncharacterized protein</fullName>
    </submittedName>
</protein>
<evidence type="ECO:0000313" key="2">
    <source>
        <dbReference type="Proteomes" id="UP001432099"/>
    </source>
</evidence>
<keyword evidence="2" id="KW-1185">Reference proteome</keyword>
<dbReference type="Proteomes" id="UP001432099">
    <property type="component" value="Chromosome"/>
</dbReference>
<reference evidence="1" key="1">
    <citation type="journal article" date="2024" name="Int. J. Syst. Evol. Microbiol.">
        <title>Turicibacter faecis sp. nov., isolated from faeces of heart failure mouse model.</title>
        <authorList>
            <person name="Imamura Y."/>
            <person name="Motooka D."/>
            <person name="Nakajima Y."/>
            <person name="Ito S."/>
            <person name="Kitakaze M."/>
            <person name="Iida T."/>
            <person name="Nakamura S."/>
        </authorList>
    </citation>
    <scope>NUCLEOTIDE SEQUENCE</scope>
    <source>
        <strain evidence="1">TC023</strain>
    </source>
</reference>
<proteinExistence type="predicted"/>
<name>A0ABM8II31_9FIRM</name>